<gene>
    <name evidence="1" type="ORF">V1634_35355</name>
</gene>
<evidence type="ECO:0000313" key="1">
    <source>
        <dbReference type="EMBL" id="MEE6312098.1"/>
    </source>
</evidence>
<proteinExistence type="predicted"/>
<protein>
    <submittedName>
        <fullName evidence="1">Uncharacterized protein</fullName>
    </submittedName>
</protein>
<comment type="caution">
    <text evidence="1">The sequence shown here is derived from an EMBL/GenBank/DDBJ whole genome shotgun (WGS) entry which is preliminary data.</text>
</comment>
<dbReference type="RefSeq" id="WP_331211976.1">
    <property type="nucleotide sequence ID" value="NZ_JAZGQL010000042.1"/>
</dbReference>
<name>A0ABU7SQ61_9ACTN</name>
<keyword evidence="2" id="KW-1185">Reference proteome</keyword>
<organism evidence="1 2">
    <name type="scientific">Plantactinospora veratri</name>
    <dbReference type="NCBI Taxonomy" id="1436122"/>
    <lineage>
        <taxon>Bacteria</taxon>
        <taxon>Bacillati</taxon>
        <taxon>Actinomycetota</taxon>
        <taxon>Actinomycetes</taxon>
        <taxon>Micromonosporales</taxon>
        <taxon>Micromonosporaceae</taxon>
        <taxon>Plantactinospora</taxon>
    </lineage>
</organism>
<sequence length="111" mass="12725">MIDSGGDVERERLAADLHAFLASEIPTATLIRRRRDSLRQDFGSIVGIVLGSAAAAEMIRTLTSWLLRRTERERVRIRLRRCTSAGDEVEIEIEGRPTTHTRQMLERFFDQ</sequence>
<dbReference type="EMBL" id="JAZGQL010000042">
    <property type="protein sequence ID" value="MEE6312098.1"/>
    <property type="molecule type" value="Genomic_DNA"/>
</dbReference>
<dbReference type="Proteomes" id="UP001339911">
    <property type="component" value="Unassembled WGS sequence"/>
</dbReference>
<evidence type="ECO:0000313" key="2">
    <source>
        <dbReference type="Proteomes" id="UP001339911"/>
    </source>
</evidence>
<accession>A0ABU7SQ61</accession>
<reference evidence="1 2" key="1">
    <citation type="submission" date="2024-01" db="EMBL/GenBank/DDBJ databases">
        <title>Genome insights into Plantactinospora veratri sp. nov.</title>
        <authorList>
            <person name="Wang L."/>
        </authorList>
    </citation>
    <scope>NUCLEOTIDE SEQUENCE [LARGE SCALE GENOMIC DNA]</scope>
    <source>
        <strain evidence="1 2">NEAU-FHS4</strain>
    </source>
</reference>